<keyword evidence="3 6" id="KW-0418">Kinase</keyword>
<evidence type="ECO:0000256" key="2">
    <source>
        <dbReference type="ARBA" id="ARBA00022741"/>
    </source>
</evidence>
<dbReference type="GO" id="GO:0006772">
    <property type="term" value="P:thiamine metabolic process"/>
    <property type="evidence" value="ECO:0007669"/>
    <property type="project" value="InterPro"/>
</dbReference>
<dbReference type="GO" id="GO:0005524">
    <property type="term" value="F:ATP binding"/>
    <property type="evidence" value="ECO:0007669"/>
    <property type="project" value="UniProtKB-KW"/>
</dbReference>
<dbReference type="PANTHER" id="PTHR13622:SF8">
    <property type="entry name" value="THIAMIN PYROPHOSPHOKINASE 1"/>
    <property type="match status" value="1"/>
</dbReference>
<dbReference type="SUPFAM" id="SSF63999">
    <property type="entry name" value="Thiamin pyrophosphokinase, catalytic domain"/>
    <property type="match status" value="1"/>
</dbReference>
<dbReference type="NCBIfam" id="TIGR01378">
    <property type="entry name" value="thi_PPkinase"/>
    <property type="match status" value="1"/>
</dbReference>
<dbReference type="AlphaFoldDB" id="A0A7J6LIE6"/>
<dbReference type="GO" id="GO:0030975">
    <property type="term" value="F:thiamine binding"/>
    <property type="evidence" value="ECO:0007669"/>
    <property type="project" value="InterPro"/>
</dbReference>
<dbReference type="SUPFAM" id="SSF63862">
    <property type="entry name" value="Thiamin pyrophosphokinase, substrate-binding domain"/>
    <property type="match status" value="1"/>
</dbReference>
<dbReference type="GO" id="GO:0016301">
    <property type="term" value="F:kinase activity"/>
    <property type="evidence" value="ECO:0007669"/>
    <property type="project" value="UniProtKB-KW"/>
</dbReference>
<sequence>HLLSAAARPLAVIVLNSPLPRAGVMKRLWRDSGVRICADGGSNRLFDQFNTDLVPDVIIGDFDSVRKDVIESFRTAKVGEPVKYNTDLDKCLLYAAYHYDQHKSVLPEGDPLVAVAGSVNFAGRLDHTCSIINSLLTATMGSSKINAGEYTMRLPNKLRPILVDPNCLALVLPAGEHSLNLGRATSPSSDRRYYAGILPVDGSVESCSTEGFRWDCQDYRLEFGGIISACNQINEMTEVLKIINSDPVLFTMTVESEQVTETVSSRTGLISSSGQLEGFKKFYSTFTGRDKVCLPRNSTE</sequence>
<dbReference type="InterPro" id="IPR036371">
    <property type="entry name" value="TPK_B1-bd_sf"/>
</dbReference>
<reference evidence="6 7" key="1">
    <citation type="submission" date="2020-04" db="EMBL/GenBank/DDBJ databases">
        <title>Perkinsus chesapeaki whole genome sequence.</title>
        <authorList>
            <person name="Bogema D.R."/>
        </authorList>
    </citation>
    <scope>NUCLEOTIDE SEQUENCE [LARGE SCALE GENOMIC DNA]</scope>
    <source>
        <strain evidence="6">ATCC PRA-425</strain>
    </source>
</reference>
<feature type="domain" description="Thiamin pyrophosphokinase thiamin-binding" evidence="5">
    <location>
        <begin position="175"/>
        <end position="248"/>
    </location>
</feature>
<dbReference type="InterPro" id="IPR007371">
    <property type="entry name" value="TPK_catalytic"/>
</dbReference>
<dbReference type="CDD" id="cd07995">
    <property type="entry name" value="TPK"/>
    <property type="match status" value="1"/>
</dbReference>
<dbReference type="InterPro" id="IPR036759">
    <property type="entry name" value="TPK_catalytic_sf"/>
</dbReference>
<dbReference type="Pfam" id="PF04265">
    <property type="entry name" value="TPK_B1_binding"/>
    <property type="match status" value="1"/>
</dbReference>
<evidence type="ECO:0000259" key="5">
    <source>
        <dbReference type="SMART" id="SM00983"/>
    </source>
</evidence>
<dbReference type="SMART" id="SM00983">
    <property type="entry name" value="TPK_B1_binding"/>
    <property type="match status" value="1"/>
</dbReference>
<keyword evidence="1" id="KW-0808">Transferase</keyword>
<evidence type="ECO:0000256" key="3">
    <source>
        <dbReference type="ARBA" id="ARBA00022777"/>
    </source>
</evidence>
<evidence type="ECO:0000256" key="1">
    <source>
        <dbReference type="ARBA" id="ARBA00022679"/>
    </source>
</evidence>
<dbReference type="OrthoDB" id="25149at2759"/>
<keyword evidence="4" id="KW-0067">ATP-binding</keyword>
<feature type="non-terminal residue" evidence="6">
    <location>
        <position position="1"/>
    </location>
</feature>
<comment type="caution">
    <text evidence="6">The sequence shown here is derived from an EMBL/GenBank/DDBJ whole genome shotgun (WGS) entry which is preliminary data.</text>
</comment>
<name>A0A7J6LIE6_PERCH</name>
<accession>A0A7J6LIE6</accession>
<evidence type="ECO:0000313" key="6">
    <source>
        <dbReference type="EMBL" id="KAF4658651.1"/>
    </source>
</evidence>
<keyword evidence="2" id="KW-0547">Nucleotide-binding</keyword>
<dbReference type="GO" id="GO:0004788">
    <property type="term" value="F:thiamine diphosphokinase activity"/>
    <property type="evidence" value="ECO:0007669"/>
    <property type="project" value="InterPro"/>
</dbReference>
<dbReference type="GO" id="GO:0009229">
    <property type="term" value="P:thiamine diphosphate biosynthetic process"/>
    <property type="evidence" value="ECO:0007669"/>
    <property type="project" value="InterPro"/>
</dbReference>
<dbReference type="Gene3D" id="3.40.50.10240">
    <property type="entry name" value="Thiamin pyrophosphokinase, catalytic domain"/>
    <property type="match status" value="1"/>
</dbReference>
<evidence type="ECO:0000313" key="7">
    <source>
        <dbReference type="Proteomes" id="UP000591131"/>
    </source>
</evidence>
<organism evidence="6 7">
    <name type="scientific">Perkinsus chesapeaki</name>
    <name type="common">Clam parasite</name>
    <name type="synonym">Perkinsus andrewsi</name>
    <dbReference type="NCBI Taxonomy" id="330153"/>
    <lineage>
        <taxon>Eukaryota</taxon>
        <taxon>Sar</taxon>
        <taxon>Alveolata</taxon>
        <taxon>Perkinsozoa</taxon>
        <taxon>Perkinsea</taxon>
        <taxon>Perkinsida</taxon>
        <taxon>Perkinsidae</taxon>
        <taxon>Perkinsus</taxon>
    </lineage>
</organism>
<keyword evidence="7" id="KW-1185">Reference proteome</keyword>
<dbReference type="Pfam" id="PF04263">
    <property type="entry name" value="TPK_catalytic"/>
    <property type="match status" value="1"/>
</dbReference>
<dbReference type="Gene3D" id="2.60.120.320">
    <property type="entry name" value="Thiamin pyrophosphokinase, thiamin-binding domain"/>
    <property type="match status" value="1"/>
</dbReference>
<gene>
    <name evidence="6" type="primary">TPK1</name>
    <name evidence="6" type="ORF">FOL47_007888</name>
</gene>
<dbReference type="PANTHER" id="PTHR13622">
    <property type="entry name" value="THIAMIN PYROPHOSPHOKINASE"/>
    <property type="match status" value="1"/>
</dbReference>
<proteinExistence type="predicted"/>
<dbReference type="EMBL" id="JAAPAO010000485">
    <property type="protein sequence ID" value="KAF4658651.1"/>
    <property type="molecule type" value="Genomic_DNA"/>
</dbReference>
<protein>
    <submittedName>
        <fullName evidence="6">cAMP-dependent protein kinase subunit</fullName>
    </submittedName>
</protein>
<dbReference type="InterPro" id="IPR007373">
    <property type="entry name" value="Thiamin_PyroPKinase_B1-bd"/>
</dbReference>
<dbReference type="Proteomes" id="UP000591131">
    <property type="component" value="Unassembled WGS sequence"/>
</dbReference>
<evidence type="ECO:0000256" key="4">
    <source>
        <dbReference type="ARBA" id="ARBA00022840"/>
    </source>
</evidence>
<dbReference type="InterPro" id="IPR006282">
    <property type="entry name" value="Thi_PPkinase"/>
</dbReference>